<feature type="compositionally biased region" description="Basic residues" evidence="1">
    <location>
        <begin position="345"/>
        <end position="354"/>
    </location>
</feature>
<dbReference type="EMBL" id="DS572698">
    <property type="protein sequence ID" value="EGY21131.1"/>
    <property type="molecule type" value="Genomic_DNA"/>
</dbReference>
<feature type="region of interest" description="Disordered" evidence="1">
    <location>
        <begin position="572"/>
        <end position="615"/>
    </location>
</feature>
<organism evidence="2 3">
    <name type="scientific">Verticillium dahliae (strain VdLs.17 / ATCC MYA-4575 / FGSC 10137)</name>
    <name type="common">Verticillium wilt</name>
    <dbReference type="NCBI Taxonomy" id="498257"/>
    <lineage>
        <taxon>Eukaryota</taxon>
        <taxon>Fungi</taxon>
        <taxon>Dikarya</taxon>
        <taxon>Ascomycota</taxon>
        <taxon>Pezizomycotina</taxon>
        <taxon>Sordariomycetes</taxon>
        <taxon>Hypocreomycetidae</taxon>
        <taxon>Glomerellales</taxon>
        <taxon>Plectosphaerellaceae</taxon>
        <taxon>Verticillium</taxon>
    </lineage>
</organism>
<feature type="region of interest" description="Disordered" evidence="1">
    <location>
        <begin position="182"/>
        <end position="209"/>
    </location>
</feature>
<dbReference type="eggNOG" id="ENOG502RS63">
    <property type="taxonomic scope" value="Eukaryota"/>
</dbReference>
<dbReference type="OMA" id="MDCFPEM"/>
<accession>G2WYH3</accession>
<feature type="compositionally biased region" description="Low complexity" evidence="1">
    <location>
        <begin position="74"/>
        <end position="91"/>
    </location>
</feature>
<dbReference type="KEGG" id="vda:VDAG_02655"/>
<feature type="region of interest" description="Disordered" evidence="1">
    <location>
        <begin position="340"/>
        <end position="365"/>
    </location>
</feature>
<sequence length="680" mass="73976">MTLHTNCYAFSAQAQPLFLRGGMAQLDVDGELNMDACNFPELLANDLEFSNLIFAAKNLSAGAPSPALGSDEGQWQSSAALASAAPQQHSAVRFQSTEPKTEEKTQFRATQHELSDSESISSGPSFSEVEPASSRQLSVITAATSVTGGRNSVASHKRLSSLGHNTDASWIDLEPDMTAEDDGASIDGVTVPRRLRPSSDIDEGHRGDSPVRAVTANAALRAAPSLFEGLPRSSTRTWSLQMQTIPSTHAERRRSLNHVEMSIPQRRSSLYADTTANSKNFSFLATPDLSSRASFEAPATGVLHQGPASAQAEATSPALDDLNDDIEPWFRYVDQQHVSSAERRRTVHASKRQSHTLPTPPLDEVQSWLDSSLDASQLEDGHRMPLPPDVVETLRVSLACFPETMLLCSSLSTETIRSYAKKVKHPANEPASLHTPPPSPKRWKWSNVLGQRRSVSSLKRDSISQRHSTELNTCTEASTTTACSSSQPPWLRLRNIFPDGSDYLLDALYAHLVAYSYVSGLVPRSNAKHSNRVDRMPSTPDHERHSTESLKSKDSNSNDIPKKAAHLLGLQDAATPPSPHSPQAQRLRKKSSILDTLRGSRSPLSTQSPSIDSRPMKDIQVGLARCIGRLVTTLRVSPGEGAEDETLLLAGEESKLGNIDPLLVRSLCEIVRCCEETAQA</sequence>
<feature type="region of interest" description="Disordered" evidence="1">
    <location>
        <begin position="527"/>
        <end position="560"/>
    </location>
</feature>
<name>G2WYH3_VERDV</name>
<feature type="compositionally biased region" description="Basic and acidic residues" evidence="1">
    <location>
        <begin position="531"/>
        <end position="560"/>
    </location>
</feature>
<dbReference type="Proteomes" id="UP000001611">
    <property type="component" value="Chromosome 3"/>
</dbReference>
<evidence type="ECO:0000313" key="2">
    <source>
        <dbReference type="EMBL" id="EGY21131.1"/>
    </source>
</evidence>
<dbReference type="STRING" id="498257.G2WYH3"/>
<feature type="compositionally biased region" description="Low complexity" evidence="1">
    <location>
        <begin position="117"/>
        <end position="130"/>
    </location>
</feature>
<protein>
    <submittedName>
        <fullName evidence="2">Uncharacterized protein</fullName>
    </submittedName>
</protein>
<dbReference type="RefSeq" id="XP_009651603.1">
    <property type="nucleotide sequence ID" value="XM_009653308.1"/>
</dbReference>
<dbReference type="OrthoDB" id="3506470at2759"/>
<evidence type="ECO:0000313" key="3">
    <source>
        <dbReference type="Proteomes" id="UP000001611"/>
    </source>
</evidence>
<feature type="compositionally biased region" description="Basic and acidic residues" evidence="1">
    <location>
        <begin position="99"/>
        <end position="115"/>
    </location>
</feature>
<dbReference type="AlphaFoldDB" id="G2WYH3"/>
<feature type="region of interest" description="Disordered" evidence="1">
    <location>
        <begin position="65"/>
        <end position="134"/>
    </location>
</feature>
<feature type="compositionally biased region" description="Polar residues" evidence="1">
    <location>
        <begin position="602"/>
        <end position="611"/>
    </location>
</feature>
<dbReference type="GeneID" id="20704118"/>
<dbReference type="InParanoid" id="G2WYH3"/>
<gene>
    <name evidence="2" type="ORF">VDAG_02655</name>
</gene>
<keyword evidence="3" id="KW-1185">Reference proteome</keyword>
<evidence type="ECO:0000256" key="1">
    <source>
        <dbReference type="SAM" id="MobiDB-lite"/>
    </source>
</evidence>
<dbReference type="HOGENOM" id="CLU_022135_0_0_1"/>
<feature type="compositionally biased region" description="Basic and acidic residues" evidence="1">
    <location>
        <begin position="197"/>
        <end position="209"/>
    </location>
</feature>
<reference evidence="2 3" key="1">
    <citation type="submission" date="2008-03" db="EMBL/GenBank/DDBJ databases">
        <title>The Genome Sequence of Verticillium dahliae VdLs.17.</title>
        <authorList>
            <consortium name="The Broad Institute Genome Sequencing Platform"/>
            <person name="Ma L.-J.J."/>
            <person name="Klosterman S.J."/>
            <person name="Subbarao K."/>
            <person name="Dobinson K."/>
            <person name="Veronese P."/>
            <person name="Kang S."/>
            <person name="Gold S.E."/>
            <person name="Young S."/>
            <person name="Jaffe D."/>
            <person name="Gnerre S."/>
            <person name="Berlin A."/>
            <person name="Heiman D."/>
            <person name="Hepburn T."/>
            <person name="Sykes S."/>
            <person name="Alvarado L."/>
            <person name="Kodira C.D."/>
            <person name="Lander E."/>
            <person name="Galagan J."/>
            <person name="Nusbaum C."/>
            <person name="Birren B."/>
        </authorList>
    </citation>
    <scope>NUCLEOTIDE SEQUENCE [LARGE SCALE GENOMIC DNA]</scope>
    <source>
        <strain evidence="3">VdLs.17 / ATCC MYA-4575 / FGSC 10137</strain>
    </source>
</reference>
<proteinExistence type="predicted"/>